<name>A0A3M7LZG8_9PLEO</name>
<gene>
    <name evidence="1" type="ORF">GMOD_00001544</name>
</gene>
<dbReference type="OrthoDB" id="3680747at2759"/>
<dbReference type="EMBL" id="KE747810">
    <property type="protein sequence ID" value="RMZ67596.1"/>
    <property type="molecule type" value="Genomic_DNA"/>
</dbReference>
<evidence type="ECO:0000313" key="2">
    <source>
        <dbReference type="Proteomes" id="UP000265663"/>
    </source>
</evidence>
<proteinExistence type="predicted"/>
<protein>
    <submittedName>
        <fullName evidence="1">Uncharacterized protein</fullName>
    </submittedName>
</protein>
<keyword evidence="2" id="KW-1185">Reference proteome</keyword>
<organism evidence="1 2">
    <name type="scientific">Pyrenophora seminiperda CCB06</name>
    <dbReference type="NCBI Taxonomy" id="1302712"/>
    <lineage>
        <taxon>Eukaryota</taxon>
        <taxon>Fungi</taxon>
        <taxon>Dikarya</taxon>
        <taxon>Ascomycota</taxon>
        <taxon>Pezizomycotina</taxon>
        <taxon>Dothideomycetes</taxon>
        <taxon>Pleosporomycetidae</taxon>
        <taxon>Pleosporales</taxon>
        <taxon>Pleosporineae</taxon>
        <taxon>Pleosporaceae</taxon>
        <taxon>Pyrenophora</taxon>
    </lineage>
</organism>
<dbReference type="Proteomes" id="UP000265663">
    <property type="component" value="Unassembled WGS sequence"/>
</dbReference>
<dbReference type="AlphaFoldDB" id="A0A3M7LZG8"/>
<accession>A0A3M7LZG8</accession>
<sequence length="198" mass="22482">MPPRHPLIRGLDLPAELRSLLRVHKVQSVSCISMTHAALEAYFVVHPPVLDPTIPKSSQPVSEPTVFIDATIPTHNPEAWLDILPYIYLNVLYPHIKFRMRISPGKHQIMFQEFFDTHVHSKVNEWTEVLSHGCLQRVHAYIEDRTVDIVLKPGSSWANEWCCGSDTTEALELKQTLGLTGHMKGWQGYIVVASVEEI</sequence>
<reference evidence="1 2" key="1">
    <citation type="journal article" date="2014" name="PLoS ONE">
        <title>De novo Genome Assembly of the Fungal Plant Pathogen Pyrenophora semeniperda.</title>
        <authorList>
            <person name="Soliai M.M."/>
            <person name="Meyer S.E."/>
            <person name="Udall J.A."/>
            <person name="Elzinga D.E."/>
            <person name="Hermansen R.A."/>
            <person name="Bodily P.M."/>
            <person name="Hart A.A."/>
            <person name="Coleman C.E."/>
        </authorList>
    </citation>
    <scope>NUCLEOTIDE SEQUENCE [LARGE SCALE GENOMIC DNA]</scope>
    <source>
        <strain evidence="1 2">CCB06</strain>
        <tissue evidence="1">Mycelium</tissue>
    </source>
</reference>
<evidence type="ECO:0000313" key="1">
    <source>
        <dbReference type="EMBL" id="RMZ67596.1"/>
    </source>
</evidence>